<dbReference type="NCBIfam" id="TIGR01909">
    <property type="entry name" value="C_GCAxxG_C_C"/>
    <property type="match status" value="1"/>
</dbReference>
<dbReference type="AlphaFoldDB" id="A0A7G9WFY4"/>
<dbReference type="RefSeq" id="WP_212506665.1">
    <property type="nucleotide sequence ID" value="NZ_CP060696.1"/>
</dbReference>
<accession>A0A7G9WFY4</accession>
<gene>
    <name evidence="1" type="ORF">H6X83_11755</name>
</gene>
<name>A0A7G9WFY4_9FIRM</name>
<organism evidence="1 2">
    <name type="scientific">Caproicibacterium amylolyticum</name>
    <dbReference type="NCBI Taxonomy" id="2766537"/>
    <lineage>
        <taxon>Bacteria</taxon>
        <taxon>Bacillati</taxon>
        <taxon>Bacillota</taxon>
        <taxon>Clostridia</taxon>
        <taxon>Eubacteriales</taxon>
        <taxon>Oscillospiraceae</taxon>
        <taxon>Caproicibacterium</taxon>
    </lineage>
</organism>
<sequence>MTLQKEVLATQAVDLFRNGLYCSEAILQVFNKELGLGLNDTAIKMATGFGAGLGASKCCCGSLTGAVMVLSAVKGRTSTEGNVDEVFSLTQELHNEFKKRYKATCCRVLTRSVKWGEPEHHQLCEQYVRGAVEILTDILERESKPAPVKSNG</sequence>
<dbReference type="InterPro" id="IPR010181">
    <property type="entry name" value="CGCAxxGCC_motif"/>
</dbReference>
<dbReference type="EMBL" id="CP060696">
    <property type="protein sequence ID" value="QNO17596.1"/>
    <property type="molecule type" value="Genomic_DNA"/>
</dbReference>
<protein>
    <submittedName>
        <fullName evidence="1">C_GCAxxG_C_C family protein</fullName>
    </submittedName>
</protein>
<dbReference type="KEGG" id="caml:H6X83_11755"/>
<dbReference type="Proteomes" id="UP000516046">
    <property type="component" value="Chromosome"/>
</dbReference>
<evidence type="ECO:0000313" key="2">
    <source>
        <dbReference type="Proteomes" id="UP000516046"/>
    </source>
</evidence>
<proteinExistence type="predicted"/>
<keyword evidence="2" id="KW-1185">Reference proteome</keyword>
<evidence type="ECO:0000313" key="1">
    <source>
        <dbReference type="EMBL" id="QNO17596.1"/>
    </source>
</evidence>
<reference evidence="1 2" key="1">
    <citation type="submission" date="2020-08" db="EMBL/GenBank/DDBJ databases">
        <authorList>
            <person name="Ren C."/>
            <person name="Gu Y."/>
            <person name="Xu Y."/>
        </authorList>
    </citation>
    <scope>NUCLEOTIDE SEQUENCE [LARGE SCALE GENOMIC DNA]</scope>
    <source>
        <strain evidence="1 2">LBM18003</strain>
    </source>
</reference>
<dbReference type="Pfam" id="PF09719">
    <property type="entry name" value="C_GCAxxG_C_C"/>
    <property type="match status" value="1"/>
</dbReference>